<evidence type="ECO:0000313" key="3">
    <source>
        <dbReference type="Proteomes" id="UP000184048"/>
    </source>
</evidence>
<dbReference type="PANTHER" id="PTHR43037">
    <property type="entry name" value="UNNAMED PRODUCT-RELATED"/>
    <property type="match status" value="1"/>
</dbReference>
<dbReference type="PANTHER" id="PTHR43037:SF1">
    <property type="entry name" value="BLL1128 PROTEIN"/>
    <property type="match status" value="1"/>
</dbReference>
<organism evidence="2 3">
    <name type="scientific">Flavisolibacter ginsengisoli DSM 18119</name>
    <dbReference type="NCBI Taxonomy" id="1121884"/>
    <lineage>
        <taxon>Bacteria</taxon>
        <taxon>Pseudomonadati</taxon>
        <taxon>Bacteroidota</taxon>
        <taxon>Chitinophagia</taxon>
        <taxon>Chitinophagales</taxon>
        <taxon>Chitinophagaceae</taxon>
        <taxon>Flavisolibacter</taxon>
    </lineage>
</organism>
<evidence type="ECO:0000256" key="1">
    <source>
        <dbReference type="ARBA" id="ARBA00022729"/>
    </source>
</evidence>
<dbReference type="STRING" id="1121884.SAMN02745131_00584"/>
<accession>A0A1M4UAK4</accession>
<dbReference type="EMBL" id="FQUU01000002">
    <property type="protein sequence ID" value="SHE53755.1"/>
    <property type="molecule type" value="Genomic_DNA"/>
</dbReference>
<evidence type="ECO:0000313" key="2">
    <source>
        <dbReference type="EMBL" id="SHE53755.1"/>
    </source>
</evidence>
<proteinExistence type="predicted"/>
<dbReference type="SUPFAM" id="SSF53474">
    <property type="entry name" value="alpha/beta-Hydrolases"/>
    <property type="match status" value="1"/>
</dbReference>
<reference evidence="2 3" key="1">
    <citation type="submission" date="2016-11" db="EMBL/GenBank/DDBJ databases">
        <authorList>
            <person name="Jaros S."/>
            <person name="Januszkiewicz K."/>
            <person name="Wedrychowicz H."/>
        </authorList>
    </citation>
    <scope>NUCLEOTIDE SEQUENCE [LARGE SCALE GENOMIC DNA]</scope>
    <source>
        <strain evidence="2 3">DSM 18119</strain>
    </source>
</reference>
<dbReference type="Proteomes" id="UP000184048">
    <property type="component" value="Unassembled WGS sequence"/>
</dbReference>
<protein>
    <recommendedName>
        <fullName evidence="4">Alpha/beta hydrolase family protein</fullName>
    </recommendedName>
</protein>
<dbReference type="AlphaFoldDB" id="A0A1M4UAK4"/>
<keyword evidence="3" id="KW-1185">Reference proteome</keyword>
<evidence type="ECO:0008006" key="4">
    <source>
        <dbReference type="Google" id="ProtNLM"/>
    </source>
</evidence>
<dbReference type="OrthoDB" id="9764953at2"/>
<gene>
    <name evidence="2" type="ORF">SAMN02745131_00584</name>
</gene>
<dbReference type="InterPro" id="IPR029058">
    <property type="entry name" value="AB_hydrolase_fold"/>
</dbReference>
<sequence length="272" mass="29867">MLCIIILISILSTSCKKPRQDQPNANPVIKEALDITSVLQPVTHTITGNIGGYYIAIPSNYKQTHSSYPLLVFLHGAGQFGNGSLDLPLLLNDGPAQLLDEKRLPGVFKVHENDYSFIILMPQTRSFAGNADIAACIEFAKQTYRVDSSRIYLSGLSSGSEAICNFAATNTNNIAAIIPMAGIPADYAISDKCKRIAEGNLPLWAFHSEDDQTINVSYAKGFIASIASFHPTVMPKLTLWPTGGHDAWTRALDPSFKSDGMNIYEWMLQYHR</sequence>
<dbReference type="Gene3D" id="3.40.50.1820">
    <property type="entry name" value="alpha/beta hydrolase"/>
    <property type="match status" value="1"/>
</dbReference>
<keyword evidence="1" id="KW-0732">Signal</keyword>
<dbReference type="RefSeq" id="WP_139256320.1">
    <property type="nucleotide sequence ID" value="NZ_FQUU01000002.1"/>
</dbReference>
<name>A0A1M4UAK4_9BACT</name>
<dbReference type="InterPro" id="IPR050955">
    <property type="entry name" value="Plant_Biomass_Hydrol_Est"/>
</dbReference>